<feature type="transmembrane region" description="Helical" evidence="1">
    <location>
        <begin position="100"/>
        <end position="123"/>
    </location>
</feature>
<feature type="transmembrane region" description="Helical" evidence="1">
    <location>
        <begin position="212"/>
        <end position="231"/>
    </location>
</feature>
<keyword evidence="1" id="KW-1133">Transmembrane helix</keyword>
<sequence length="315" mass="35641">MNASKKLTDGALLTAIYIVLLLIALFVPLIELVATFLLPIPFIIFAFRYDWKSSLLMFVATLFLSAIFGTIFSLPITILMGLGGIMLGGAMHSGLSAYEVWARGTIGFVGGLLLIFVFSQLLFQVNWIEEINLMLSQSMQTSQDLMNQLGLGNQTEEQLELIEEQMMSITELIPVGIAFIAIIMAFISQWFSYKIINRLENKNLHFPPFRTLKLPVSLIWIYFFALIFTFFELDPSSTLYLGVNNILMLVGMLLTIQGFSFIFFYAHHKNMSKLLPVGSIILTILFPFLLLYLVRLIGIIDMGFGMRERITQGKK</sequence>
<feature type="transmembrane region" description="Helical" evidence="1">
    <location>
        <begin position="55"/>
        <end position="88"/>
    </location>
</feature>
<dbReference type="EMBL" id="JBHTKJ010000066">
    <property type="protein sequence ID" value="MFD1040296.1"/>
    <property type="molecule type" value="Genomic_DNA"/>
</dbReference>
<evidence type="ECO:0000313" key="2">
    <source>
        <dbReference type="EMBL" id="MFD1040296.1"/>
    </source>
</evidence>
<dbReference type="PANTHER" id="PTHR41324:SF1">
    <property type="entry name" value="DUF2232 DOMAIN-CONTAINING PROTEIN"/>
    <property type="match status" value="1"/>
</dbReference>
<feature type="transmembrane region" description="Helical" evidence="1">
    <location>
        <begin position="172"/>
        <end position="191"/>
    </location>
</feature>
<name>A0ABW3LPF5_9BACI</name>
<keyword evidence="1" id="KW-0472">Membrane</keyword>
<gene>
    <name evidence="2" type="ORF">ACFQ3N_18130</name>
</gene>
<protein>
    <submittedName>
        <fullName evidence="2">YybS family protein</fullName>
    </submittedName>
</protein>
<comment type="caution">
    <text evidence="2">The sequence shown here is derived from an EMBL/GenBank/DDBJ whole genome shotgun (WGS) entry which is preliminary data.</text>
</comment>
<keyword evidence="1" id="KW-0812">Transmembrane</keyword>
<dbReference type="InterPro" id="IPR018710">
    <property type="entry name" value="DUF2232"/>
</dbReference>
<feature type="transmembrane region" description="Helical" evidence="1">
    <location>
        <begin position="277"/>
        <end position="300"/>
    </location>
</feature>
<accession>A0ABW3LPF5</accession>
<dbReference type="Pfam" id="PF09991">
    <property type="entry name" value="DUF2232"/>
    <property type="match status" value="1"/>
</dbReference>
<proteinExistence type="predicted"/>
<evidence type="ECO:0000256" key="1">
    <source>
        <dbReference type="SAM" id="Phobius"/>
    </source>
</evidence>
<reference evidence="3" key="1">
    <citation type="journal article" date="2019" name="Int. J. Syst. Evol. Microbiol.">
        <title>The Global Catalogue of Microorganisms (GCM) 10K type strain sequencing project: providing services to taxonomists for standard genome sequencing and annotation.</title>
        <authorList>
            <consortium name="The Broad Institute Genomics Platform"/>
            <consortium name="The Broad Institute Genome Sequencing Center for Infectious Disease"/>
            <person name="Wu L."/>
            <person name="Ma J."/>
        </authorList>
    </citation>
    <scope>NUCLEOTIDE SEQUENCE [LARGE SCALE GENOMIC DNA]</scope>
    <source>
        <strain evidence="3">CCUG 56754</strain>
    </source>
</reference>
<feature type="transmembrane region" description="Helical" evidence="1">
    <location>
        <begin position="243"/>
        <end position="265"/>
    </location>
</feature>
<feature type="transmembrane region" description="Helical" evidence="1">
    <location>
        <begin position="12"/>
        <end position="43"/>
    </location>
</feature>
<dbReference type="Proteomes" id="UP001597040">
    <property type="component" value="Unassembled WGS sequence"/>
</dbReference>
<evidence type="ECO:0000313" key="3">
    <source>
        <dbReference type="Proteomes" id="UP001597040"/>
    </source>
</evidence>
<dbReference type="RefSeq" id="WP_390364242.1">
    <property type="nucleotide sequence ID" value="NZ_JBHTKJ010000066.1"/>
</dbReference>
<organism evidence="2 3">
    <name type="scientific">Virgibacillus byunsanensis</name>
    <dbReference type="NCBI Taxonomy" id="570945"/>
    <lineage>
        <taxon>Bacteria</taxon>
        <taxon>Bacillati</taxon>
        <taxon>Bacillota</taxon>
        <taxon>Bacilli</taxon>
        <taxon>Bacillales</taxon>
        <taxon>Bacillaceae</taxon>
        <taxon>Virgibacillus</taxon>
    </lineage>
</organism>
<dbReference type="PANTHER" id="PTHR41324">
    <property type="entry name" value="MEMBRANE PROTEIN-RELATED"/>
    <property type="match status" value="1"/>
</dbReference>
<keyword evidence="3" id="KW-1185">Reference proteome</keyword>